<dbReference type="Proteomes" id="UP000001225">
    <property type="component" value="Chromosome"/>
</dbReference>
<dbReference type="STRING" id="94624.Bpet2074"/>
<name>A9IKH5_BORPD</name>
<evidence type="ECO:0000313" key="1">
    <source>
        <dbReference type="EMBL" id="CAP42414.1"/>
    </source>
</evidence>
<organism evidence="1 2">
    <name type="scientific">Bordetella petrii (strain ATCC BAA-461 / DSM 12804 / CCUG 43448 / CIP 107267 / Se-1111R)</name>
    <dbReference type="NCBI Taxonomy" id="340100"/>
    <lineage>
        <taxon>Bacteria</taxon>
        <taxon>Pseudomonadati</taxon>
        <taxon>Pseudomonadota</taxon>
        <taxon>Betaproteobacteria</taxon>
        <taxon>Burkholderiales</taxon>
        <taxon>Alcaligenaceae</taxon>
        <taxon>Bordetella</taxon>
    </lineage>
</organism>
<protein>
    <submittedName>
        <fullName evidence="1">Secreted protein</fullName>
    </submittedName>
</protein>
<accession>A9IKH5</accession>
<reference evidence="1 2" key="1">
    <citation type="journal article" date="2008" name="BMC Genomics">
        <title>The missing link: Bordetella petrii is endowed with both the metabolic versatility of environmental bacteria and virulence traits of pathogenic Bordetellae.</title>
        <authorList>
            <person name="Gross R."/>
            <person name="Guzman C.A."/>
            <person name="Sebaihia M."/>
            <person name="Martins Dos Santos V.A."/>
            <person name="Pieper D.H."/>
            <person name="Koebnik R."/>
            <person name="Lechner M."/>
            <person name="Bartels D."/>
            <person name="Buhrmester J."/>
            <person name="Choudhuri J.V."/>
            <person name="Ebensen T."/>
            <person name="Gaigalat L."/>
            <person name="Herrmann S."/>
            <person name="Khachane A.N."/>
            <person name="Larisch C."/>
            <person name="Link S."/>
            <person name="Linke B."/>
            <person name="Meyer F."/>
            <person name="Mormann S."/>
            <person name="Nakunst D."/>
            <person name="Rueckert C."/>
            <person name="Schneiker-Bekel S."/>
            <person name="Schulze K."/>
            <person name="Vorhoelter F.J."/>
            <person name="Yevsa T."/>
            <person name="Engle J.T."/>
            <person name="Goldman W.E."/>
            <person name="Puehler A."/>
            <person name="Goebel U.B."/>
            <person name="Goesmann A."/>
            <person name="Bloecker H."/>
            <person name="Kaiser O."/>
            <person name="Martinez-Arias R."/>
        </authorList>
    </citation>
    <scope>NUCLEOTIDE SEQUENCE [LARGE SCALE GENOMIC DNA]</scope>
    <source>
        <strain evidence="2">ATCC BAA-461 / DSM 12804 / CCUG 43448 / CIP 107267 / Se-1111R</strain>
    </source>
</reference>
<evidence type="ECO:0000313" key="2">
    <source>
        <dbReference type="Proteomes" id="UP000001225"/>
    </source>
</evidence>
<dbReference type="EMBL" id="AM902716">
    <property type="protein sequence ID" value="CAP42414.1"/>
    <property type="molecule type" value="Genomic_DNA"/>
</dbReference>
<sequence length="210" mass="22750">MKFLRHYGAMRGQASIEAILALALLALFMHGLATVGALQMRGLHAAQLSRHAAFAAARGQRELPHWNGATISAMHARHTDAGLLAGDAQAAGLARDWLRTGTHLRVAQARVHAEPRPVFVRRDEPSALLPMQRQTVLAENAGHAHGEAATVQRLALSSPGWSAAAQRSQAAAQALQRRMQQVDAPWGRGRWSVDWLGAWADLTPSAPRER</sequence>
<dbReference type="AlphaFoldDB" id="A9IKH5"/>
<gene>
    <name evidence="1" type="ordered locus">Bpet2074</name>
</gene>
<proteinExistence type="predicted"/>
<dbReference type="KEGG" id="bpt:Bpet2074"/>
<keyword evidence="2" id="KW-1185">Reference proteome</keyword>